<dbReference type="Proteomes" id="UP000290932">
    <property type="component" value="Unassembled WGS sequence"/>
</dbReference>
<dbReference type="RefSeq" id="WP_128692924.1">
    <property type="nucleotide sequence ID" value="NZ_LHQS01000001.1"/>
</dbReference>
<dbReference type="Pfam" id="PF07992">
    <property type="entry name" value="Pyr_redox_2"/>
    <property type="match status" value="1"/>
</dbReference>
<dbReference type="AlphaFoldDB" id="A0A498H4T5"/>
<evidence type="ECO:0000259" key="4">
    <source>
        <dbReference type="Pfam" id="PF07992"/>
    </source>
</evidence>
<dbReference type="OrthoDB" id="27922at2157"/>
<evidence type="ECO:0000313" key="6">
    <source>
        <dbReference type="Proteomes" id="UP000290932"/>
    </source>
</evidence>
<proteinExistence type="predicted"/>
<name>A0A498H4T5_9EURY</name>
<dbReference type="InterPro" id="IPR004099">
    <property type="entry name" value="Pyr_nucl-diS_OxRdtase_dimer"/>
</dbReference>
<dbReference type="InterPro" id="IPR016156">
    <property type="entry name" value="FAD/NAD-linked_Rdtase_dimer_sf"/>
</dbReference>
<evidence type="ECO:0000259" key="3">
    <source>
        <dbReference type="Pfam" id="PF02852"/>
    </source>
</evidence>
<dbReference type="PRINTS" id="PR00411">
    <property type="entry name" value="PNDRDTASEI"/>
</dbReference>
<dbReference type="Gene3D" id="3.30.390.30">
    <property type="match status" value="1"/>
</dbReference>
<dbReference type="SUPFAM" id="SSF51905">
    <property type="entry name" value="FAD/NAD(P)-binding domain"/>
    <property type="match status" value="1"/>
</dbReference>
<evidence type="ECO:0000256" key="2">
    <source>
        <dbReference type="ARBA" id="ARBA00022827"/>
    </source>
</evidence>
<keyword evidence="2" id="KW-0274">FAD</keyword>
<evidence type="ECO:0000256" key="1">
    <source>
        <dbReference type="ARBA" id="ARBA00022630"/>
    </source>
</evidence>
<dbReference type="InterPro" id="IPR036188">
    <property type="entry name" value="FAD/NAD-bd_sf"/>
</dbReference>
<gene>
    <name evidence="5" type="ORF">ABH15_03265</name>
</gene>
<dbReference type="SUPFAM" id="SSF55424">
    <property type="entry name" value="FAD/NAD-linked reductases, dimerisation (C-terminal) domain"/>
    <property type="match status" value="1"/>
</dbReference>
<dbReference type="PRINTS" id="PR00368">
    <property type="entry name" value="FADPNR"/>
</dbReference>
<evidence type="ECO:0000313" key="5">
    <source>
        <dbReference type="EMBL" id="RXE57155.1"/>
    </source>
</evidence>
<dbReference type="GO" id="GO:0016491">
    <property type="term" value="F:oxidoreductase activity"/>
    <property type="evidence" value="ECO:0007669"/>
    <property type="project" value="InterPro"/>
</dbReference>
<dbReference type="EMBL" id="LHQS01000001">
    <property type="protein sequence ID" value="RXE57155.1"/>
    <property type="molecule type" value="Genomic_DNA"/>
</dbReference>
<keyword evidence="1" id="KW-0285">Flavoprotein</keyword>
<keyword evidence="6" id="KW-1185">Reference proteome</keyword>
<feature type="domain" description="FAD/NAD(P)-binding" evidence="4">
    <location>
        <begin position="2"/>
        <end position="309"/>
    </location>
</feature>
<feature type="domain" description="Pyridine nucleotide-disulphide oxidoreductase dimerisation" evidence="3">
    <location>
        <begin position="371"/>
        <end position="425"/>
    </location>
</feature>
<dbReference type="Gene3D" id="3.50.50.60">
    <property type="entry name" value="FAD/NAD(P)-binding domain"/>
    <property type="match status" value="2"/>
</dbReference>
<comment type="caution">
    <text evidence="5">The sequence shown here is derived from an EMBL/GenBank/DDBJ whole genome shotgun (WGS) entry which is preliminary data.</text>
</comment>
<protein>
    <submittedName>
        <fullName evidence="5">Pyridine nucleotide-disulfide oxidoreductase</fullName>
    </submittedName>
</protein>
<reference evidence="5 6" key="1">
    <citation type="journal article" date="2015" name="Int. J. Syst. Evol. Microbiol.">
        <title>Methanoculleus taiwanensis sp. nov., a methanogen isolated from deep marine sediment at the deformation front area near Taiwan.</title>
        <authorList>
            <person name="Weng C.Y."/>
            <person name="Chen S.C."/>
            <person name="Lai M.C."/>
            <person name="Wu S.Y."/>
            <person name="Lin S."/>
            <person name="Yang T.F."/>
            <person name="Chen P.C."/>
        </authorList>
    </citation>
    <scope>NUCLEOTIDE SEQUENCE [LARGE SCALE GENOMIC DNA]</scope>
    <source>
        <strain evidence="5 6">CYW4</strain>
    </source>
</reference>
<sequence length="446" mass="47477">MIVVIGGGPAGRIAAMRLAEAGREVRLVEKRAIGGQCLHDRCMVVCALADAARLVERSRRMHDLGIFDAAPRVSFPAMMTRMREIQTKLGTVLDVETRKADVEILYGAEGRLEGRTAYIDDEPAPAEAVVAATGSRTALPSIPGTDLPGVYTYETFRELPDLPARIAVIGGGTVGAEFARIFRAFGSEVHLIARSSLLKEIDGRFRTAVLRDLAGVAIHENARVLSIEGGGRVRSVEMQTANGDTGLAVDAVFLATGLAPRSELLQGIRKDPLGNVIVDDHMRTSVPGVYAAGDVIGPPYLTPVARREGVVAADNILGRDVAMDYATVPQALELGYEFASVSAPGDDGLALSSPAPAGPGSFWDVASGWTGMAEIRVDPATGRIVGAAAAAPGASLLISYLGFLMRRGITVEEFDTFAEIHPSTDGIYWLNRYAAELLRKERKEDL</sequence>
<organism evidence="5 6">
    <name type="scientific">Methanoculleus taiwanensis</name>
    <dbReference type="NCBI Taxonomy" id="1550565"/>
    <lineage>
        <taxon>Archaea</taxon>
        <taxon>Methanobacteriati</taxon>
        <taxon>Methanobacteriota</taxon>
        <taxon>Stenosarchaea group</taxon>
        <taxon>Methanomicrobia</taxon>
        <taxon>Methanomicrobiales</taxon>
        <taxon>Methanomicrobiaceae</taxon>
        <taxon>Methanoculleus</taxon>
    </lineage>
</organism>
<dbReference type="Pfam" id="PF02852">
    <property type="entry name" value="Pyr_redox_dim"/>
    <property type="match status" value="1"/>
</dbReference>
<dbReference type="InterPro" id="IPR023753">
    <property type="entry name" value="FAD/NAD-binding_dom"/>
</dbReference>
<dbReference type="PANTHER" id="PTHR43014:SF5">
    <property type="entry name" value="GLUTATHIONE REDUCTASE (NADPH)"/>
    <property type="match status" value="1"/>
</dbReference>
<dbReference type="PANTHER" id="PTHR43014">
    <property type="entry name" value="MERCURIC REDUCTASE"/>
    <property type="match status" value="1"/>
</dbReference>
<accession>A0A498H4T5</accession>